<keyword evidence="1" id="KW-0472">Membrane</keyword>
<name>A0A6P1E6B2_9GAMM</name>
<gene>
    <name evidence="2" type="ORF">G3480_22870</name>
</gene>
<sequence length="248" mass="27881">MRLAFDTALAKSGLISITCDFFMALTLIAVVVFAGLTSLSFIYRVKSRRAAEESYGKFWSRILDNPIGDASAFTSRCDPSCSGDLLDSDIKYNVVLEFETKGLSVDPMIFCFGYSKENKKYPQEIVNYQYRQSDDGSVTWEGGWSLSLDFPRVSPMVDRLAVISMLAILQDSIKPRFDHLNKLFLVVSRGDSGKIVFVYDALSIADQEDGLILLDFYRSSRGWAVKDICTPLSRKGFNSMIAELPEFR</sequence>
<organism evidence="2 3">
    <name type="scientific">Thiorhodococcus mannitoliphagus</name>
    <dbReference type="NCBI Taxonomy" id="329406"/>
    <lineage>
        <taxon>Bacteria</taxon>
        <taxon>Pseudomonadati</taxon>
        <taxon>Pseudomonadota</taxon>
        <taxon>Gammaproteobacteria</taxon>
        <taxon>Chromatiales</taxon>
        <taxon>Chromatiaceae</taxon>
        <taxon>Thiorhodococcus</taxon>
    </lineage>
</organism>
<dbReference type="EMBL" id="JAAIJR010000157">
    <property type="protein sequence ID" value="NEX23105.1"/>
    <property type="molecule type" value="Genomic_DNA"/>
</dbReference>
<proteinExistence type="predicted"/>
<comment type="caution">
    <text evidence="2">The sequence shown here is derived from an EMBL/GenBank/DDBJ whole genome shotgun (WGS) entry which is preliminary data.</text>
</comment>
<reference evidence="2 3" key="2">
    <citation type="submission" date="2020-02" db="EMBL/GenBank/DDBJ databases">
        <title>Genome sequences of Thiorhodococcus mannitoliphagus and Thiorhodococcus minor, purple sulfur photosynthetic bacteria in the gammaproteobacterial family, Chromatiaceae.</title>
        <authorList>
            <person name="Aviles F.A."/>
            <person name="Meyer T.E."/>
            <person name="Kyndt J.A."/>
        </authorList>
    </citation>
    <scope>NUCLEOTIDE SEQUENCE [LARGE SCALE GENOMIC DNA]</scope>
    <source>
        <strain evidence="2 3">DSM 18266</strain>
    </source>
</reference>
<evidence type="ECO:0000313" key="2">
    <source>
        <dbReference type="EMBL" id="NEX23105.1"/>
    </source>
</evidence>
<keyword evidence="3" id="KW-1185">Reference proteome</keyword>
<evidence type="ECO:0000313" key="3">
    <source>
        <dbReference type="Proteomes" id="UP000471640"/>
    </source>
</evidence>
<feature type="transmembrane region" description="Helical" evidence="1">
    <location>
        <begin position="21"/>
        <end position="43"/>
    </location>
</feature>
<evidence type="ECO:0000256" key="1">
    <source>
        <dbReference type="SAM" id="Phobius"/>
    </source>
</evidence>
<evidence type="ECO:0008006" key="4">
    <source>
        <dbReference type="Google" id="ProtNLM"/>
    </source>
</evidence>
<protein>
    <recommendedName>
        <fullName evidence="4">TerD family protein</fullName>
    </recommendedName>
</protein>
<reference evidence="3" key="1">
    <citation type="journal article" date="2020" name="Microbiol. Resour. Announc.">
        <title>Draft Genome Sequences of Thiorhodococcus mannitoliphagus and Thiorhodococcus minor, Purple Sulfur Photosynthetic Bacteria in the Gammaproteobacterial Family Chromatiaceae.</title>
        <authorList>
            <person name="Aviles F.A."/>
            <person name="Meyer T.E."/>
            <person name="Kyndt J.A."/>
        </authorList>
    </citation>
    <scope>NUCLEOTIDE SEQUENCE [LARGE SCALE GENOMIC DNA]</scope>
    <source>
        <strain evidence="3">DSM 18266</strain>
    </source>
</reference>
<keyword evidence="1" id="KW-1133">Transmembrane helix</keyword>
<keyword evidence="1" id="KW-0812">Transmembrane</keyword>
<accession>A0A6P1E6B2</accession>
<dbReference type="AlphaFoldDB" id="A0A6P1E6B2"/>
<dbReference type="Proteomes" id="UP000471640">
    <property type="component" value="Unassembled WGS sequence"/>
</dbReference>
<dbReference type="Gene3D" id="2.60.60.30">
    <property type="entry name" value="sav2460 like domains"/>
    <property type="match status" value="1"/>
</dbReference>
<dbReference type="RefSeq" id="WP_164656417.1">
    <property type="nucleotide sequence ID" value="NZ_JAAIJR010000157.1"/>
</dbReference>